<evidence type="ECO:0000256" key="1">
    <source>
        <dbReference type="SAM" id="MobiDB-lite"/>
    </source>
</evidence>
<protein>
    <submittedName>
        <fullName evidence="3">Putative ankyrin repeat domain 27 vps9 domain-containing protein</fullName>
    </submittedName>
</protein>
<dbReference type="GO" id="GO:0005886">
    <property type="term" value="C:plasma membrane"/>
    <property type="evidence" value="ECO:0007669"/>
    <property type="project" value="TreeGrafter"/>
</dbReference>
<dbReference type="SMART" id="SM00167">
    <property type="entry name" value="VPS9"/>
    <property type="match status" value="1"/>
</dbReference>
<name>A0A023G8K8_AMBTT</name>
<dbReference type="GO" id="GO:0045022">
    <property type="term" value="P:early endosome to late endosome transport"/>
    <property type="evidence" value="ECO:0007669"/>
    <property type="project" value="TreeGrafter"/>
</dbReference>
<dbReference type="PANTHER" id="PTHR24170:SF1">
    <property type="entry name" value="DOMAIN PROTEIN, PUTATIVE (AFU_ORTHOLOGUE AFUA_1G09870)-RELATED"/>
    <property type="match status" value="1"/>
</dbReference>
<dbReference type="GO" id="GO:0005085">
    <property type="term" value="F:guanyl-nucleotide exchange factor activity"/>
    <property type="evidence" value="ECO:0007669"/>
    <property type="project" value="TreeGrafter"/>
</dbReference>
<dbReference type="PANTHER" id="PTHR24170">
    <property type="entry name" value="ANKYRIN REPEAT DOMAIN-CONTAINING PROTEIN 27"/>
    <property type="match status" value="1"/>
</dbReference>
<evidence type="ECO:0000259" key="2">
    <source>
        <dbReference type="PROSITE" id="PS51205"/>
    </source>
</evidence>
<reference evidence="3" key="1">
    <citation type="submission" date="2014-03" db="EMBL/GenBank/DDBJ databases">
        <title>The sialotranscriptome of Amblyomma triste, Amblyomma parvum and Amblyomma cajennense ticks, uncovered by 454-based RNA-seq.</title>
        <authorList>
            <person name="Garcia G.R."/>
            <person name="Gardinassi L.G."/>
            <person name="Ribeiro J.M."/>
            <person name="Anatriello E."/>
            <person name="Ferreira B.R."/>
            <person name="Moreira H.N."/>
            <person name="Mafra C."/>
            <person name="Olegario M.M."/>
            <person name="Szabo P.J."/>
            <person name="Miranda-Santos I.K."/>
            <person name="Maruyama S.R."/>
        </authorList>
    </citation>
    <scope>NUCLEOTIDE SEQUENCE</scope>
    <source>
        <strain evidence="3">Mato Grasso do Sul</strain>
        <tissue evidence="3">Salivary glands</tissue>
    </source>
</reference>
<sequence>MSADDLESNPFYKLLQTTYRSKYEEAQTNCWLICVPHASSLKGVKINPRFVDAHILRPSPLFKGQYTCCGNNLQKSVEVDGTHIKAVTGFPKDFTINILGEELCYNRKFKQYRVLTISKPFEGASSDLDVLAHNSFQDANDTLSPADLEKCLSYKESLVYLRGLPQHSSLLKELDKKLESFCGTYMILPAYLHDTAQKLKDIVLWAIDAFQKSLEPPASSSGATLQRISLATESYVMGVVHKKVFAAVKQFCRQEDAVLVEKLRQLHLAGLSPDQLGVRESFCCPLPRSVVELASLDSKITPLEKLWCLKTTLKILSDEIYDSTVYSCARLKNPREQLHLTSDDLIPILACLIVKCKLPYLESNLYYIQNFSWNLPEKDMLGYTLVSFQAAKEFLRLQDTSHLKPSDTGLKREITPTELMQVTARLQISEKKKSDESSSGDEVTKGPAVPAPKSRRSIDRQLEQAAKLIEASTTEFHQRETEELQGLIKNGDDSGSASIGDFLMGLQDSLGVTYGKL</sequence>
<dbReference type="GO" id="GO:0097422">
    <property type="term" value="C:tubular endosome"/>
    <property type="evidence" value="ECO:0007669"/>
    <property type="project" value="TreeGrafter"/>
</dbReference>
<feature type="domain" description="VPS9" evidence="2">
    <location>
        <begin position="253"/>
        <end position="404"/>
    </location>
</feature>
<proteinExistence type="evidence at transcript level"/>
<dbReference type="InterPro" id="IPR003123">
    <property type="entry name" value="VPS9"/>
</dbReference>
<evidence type="ECO:0000313" key="3">
    <source>
        <dbReference type="EMBL" id="JAC29183.1"/>
    </source>
</evidence>
<dbReference type="InterPro" id="IPR051248">
    <property type="entry name" value="UPF0507/Ank_repeat_27"/>
</dbReference>
<dbReference type="PROSITE" id="PS51205">
    <property type="entry name" value="VPS9"/>
    <property type="match status" value="1"/>
</dbReference>
<dbReference type="Pfam" id="PF02204">
    <property type="entry name" value="VPS9"/>
    <property type="match status" value="1"/>
</dbReference>
<dbReference type="AlphaFoldDB" id="A0A023G8K8"/>
<organism evidence="3">
    <name type="scientific">Amblyomma triste</name>
    <name type="common">Neotropical tick</name>
    <dbReference type="NCBI Taxonomy" id="251400"/>
    <lineage>
        <taxon>Eukaryota</taxon>
        <taxon>Metazoa</taxon>
        <taxon>Ecdysozoa</taxon>
        <taxon>Arthropoda</taxon>
        <taxon>Chelicerata</taxon>
        <taxon>Arachnida</taxon>
        <taxon>Acari</taxon>
        <taxon>Parasitiformes</taxon>
        <taxon>Ixodida</taxon>
        <taxon>Ixodoidea</taxon>
        <taxon>Ixodidae</taxon>
        <taxon>Amblyomminae</taxon>
        <taxon>Amblyomma</taxon>
    </lineage>
</organism>
<dbReference type="GO" id="GO:0030133">
    <property type="term" value="C:transport vesicle"/>
    <property type="evidence" value="ECO:0007669"/>
    <property type="project" value="TreeGrafter"/>
</dbReference>
<dbReference type="Gene3D" id="1.20.1050.80">
    <property type="entry name" value="VPS9 domain"/>
    <property type="match status" value="1"/>
</dbReference>
<feature type="region of interest" description="Disordered" evidence="1">
    <location>
        <begin position="428"/>
        <end position="458"/>
    </location>
</feature>
<dbReference type="InterPro" id="IPR037191">
    <property type="entry name" value="VPS9_dom_sf"/>
</dbReference>
<dbReference type="GO" id="GO:0005769">
    <property type="term" value="C:early endosome"/>
    <property type="evidence" value="ECO:0007669"/>
    <property type="project" value="TreeGrafter"/>
</dbReference>
<dbReference type="GO" id="GO:0005770">
    <property type="term" value="C:late endosome"/>
    <property type="evidence" value="ECO:0007669"/>
    <property type="project" value="TreeGrafter"/>
</dbReference>
<dbReference type="EMBL" id="GBBM01006235">
    <property type="protein sequence ID" value="JAC29183.1"/>
    <property type="molecule type" value="mRNA"/>
</dbReference>
<dbReference type="SUPFAM" id="SSF109993">
    <property type="entry name" value="VPS9 domain"/>
    <property type="match status" value="1"/>
</dbReference>
<dbReference type="GO" id="GO:0000149">
    <property type="term" value="F:SNARE binding"/>
    <property type="evidence" value="ECO:0007669"/>
    <property type="project" value="TreeGrafter"/>
</dbReference>
<accession>A0A023G8K8</accession>